<gene>
    <name evidence="1" type="ORF">VMCG_03176</name>
</gene>
<protein>
    <submittedName>
        <fullName evidence="1">Uncharacterized protein</fullName>
    </submittedName>
</protein>
<sequence>MDDENLQSRITRLSQGELAKILLDAADYPGVRDHIAAAVETSELSNPGTNGTIPNRQQALYHLLTPPRCPCRTDFGVLHSSTTRSTNYPDPHVFLLSAHAYA</sequence>
<comment type="caution">
    <text evidence="1">The sequence shown here is derived from an EMBL/GenBank/DDBJ whole genome shotgun (WGS) entry which is preliminary data.</text>
</comment>
<name>A0A423WXS6_9PEZI</name>
<keyword evidence="2" id="KW-1185">Reference proteome</keyword>
<proteinExistence type="predicted"/>
<accession>A0A423WXS6</accession>
<dbReference type="OrthoDB" id="10584776at2759"/>
<dbReference type="AlphaFoldDB" id="A0A423WXS6"/>
<evidence type="ECO:0000313" key="2">
    <source>
        <dbReference type="Proteomes" id="UP000283895"/>
    </source>
</evidence>
<dbReference type="EMBL" id="LKEA01000006">
    <property type="protein sequence ID" value="ROW08282.1"/>
    <property type="molecule type" value="Genomic_DNA"/>
</dbReference>
<organism evidence="1 2">
    <name type="scientific">Cytospora schulzeri</name>
    <dbReference type="NCBI Taxonomy" id="448051"/>
    <lineage>
        <taxon>Eukaryota</taxon>
        <taxon>Fungi</taxon>
        <taxon>Dikarya</taxon>
        <taxon>Ascomycota</taxon>
        <taxon>Pezizomycotina</taxon>
        <taxon>Sordariomycetes</taxon>
        <taxon>Sordariomycetidae</taxon>
        <taxon>Diaporthales</taxon>
        <taxon>Cytosporaceae</taxon>
        <taxon>Cytospora</taxon>
    </lineage>
</organism>
<reference evidence="1 2" key="1">
    <citation type="submission" date="2015-09" db="EMBL/GenBank/DDBJ databases">
        <title>Host preference determinants of Valsa canker pathogens revealed by comparative genomics.</title>
        <authorList>
            <person name="Yin Z."/>
            <person name="Huang L."/>
        </authorList>
    </citation>
    <scope>NUCLEOTIDE SEQUENCE [LARGE SCALE GENOMIC DNA]</scope>
    <source>
        <strain evidence="1 2">03-1</strain>
    </source>
</reference>
<evidence type="ECO:0000313" key="1">
    <source>
        <dbReference type="EMBL" id="ROW08282.1"/>
    </source>
</evidence>
<dbReference type="Proteomes" id="UP000283895">
    <property type="component" value="Unassembled WGS sequence"/>
</dbReference>